<dbReference type="InterPro" id="IPR046796">
    <property type="entry name" value="Transposase_32_dom"/>
</dbReference>
<organism evidence="3 4">
    <name type="scientific">Phaseolus angularis</name>
    <name type="common">Azuki bean</name>
    <name type="synonym">Vigna angularis</name>
    <dbReference type="NCBI Taxonomy" id="3914"/>
    <lineage>
        <taxon>Eukaryota</taxon>
        <taxon>Viridiplantae</taxon>
        <taxon>Streptophyta</taxon>
        <taxon>Embryophyta</taxon>
        <taxon>Tracheophyta</taxon>
        <taxon>Spermatophyta</taxon>
        <taxon>Magnoliopsida</taxon>
        <taxon>eudicotyledons</taxon>
        <taxon>Gunneridae</taxon>
        <taxon>Pentapetalae</taxon>
        <taxon>rosids</taxon>
        <taxon>fabids</taxon>
        <taxon>Fabales</taxon>
        <taxon>Fabaceae</taxon>
        <taxon>Papilionoideae</taxon>
        <taxon>50 kb inversion clade</taxon>
        <taxon>NPAAA clade</taxon>
        <taxon>indigoferoid/millettioid clade</taxon>
        <taxon>Phaseoleae</taxon>
        <taxon>Vigna</taxon>
    </lineage>
</organism>
<evidence type="ECO:0000256" key="1">
    <source>
        <dbReference type="SAM" id="MobiDB-lite"/>
    </source>
</evidence>
<gene>
    <name evidence="3" type="ORF">LR48_Vigan07g107000</name>
</gene>
<feature type="region of interest" description="Disordered" evidence="1">
    <location>
        <begin position="1"/>
        <end position="23"/>
    </location>
</feature>
<evidence type="ECO:0000313" key="4">
    <source>
        <dbReference type="Proteomes" id="UP000053144"/>
    </source>
</evidence>
<sequence length="202" mass="22577">MTSSSGRRIQTASNKRKEKEQYYSHQYRTAATRVRKGGQHQRLGELGYLSFSHISDITTQRAILLYCILSGREVNLGAVIAEEIKICARAMSSRTPLGHPSLITHLCEIMGVDVSMPPLEQPRKELDGPISLTTALQRSRPQLGHHSRLPRGEHELLRTFTFAFPEREFISEEEFAARVAYPEGLAQAAGGDAVDEEEDSND</sequence>
<dbReference type="Gramene" id="KOM47366">
    <property type="protein sequence ID" value="KOM47366"/>
    <property type="gene ID" value="LR48_Vigan07g107000"/>
</dbReference>
<name>A0A0L9UXA6_PHAAN</name>
<evidence type="ECO:0000259" key="2">
    <source>
        <dbReference type="Pfam" id="PF20167"/>
    </source>
</evidence>
<accession>A0A0L9UXA6</accession>
<proteinExistence type="predicted"/>
<evidence type="ECO:0000313" key="3">
    <source>
        <dbReference type="EMBL" id="KOM47366.1"/>
    </source>
</evidence>
<feature type="domain" description="Putative plant transposon protein" evidence="2">
    <location>
        <begin position="50"/>
        <end position="113"/>
    </location>
</feature>
<dbReference type="EMBL" id="CM003377">
    <property type="protein sequence ID" value="KOM47366.1"/>
    <property type="molecule type" value="Genomic_DNA"/>
</dbReference>
<dbReference type="Pfam" id="PF20167">
    <property type="entry name" value="Transposase_32"/>
    <property type="match status" value="1"/>
</dbReference>
<reference evidence="4" key="1">
    <citation type="journal article" date="2015" name="Proc. Natl. Acad. Sci. U.S.A.">
        <title>Genome sequencing of adzuki bean (Vigna angularis) provides insight into high starch and low fat accumulation and domestication.</title>
        <authorList>
            <person name="Yang K."/>
            <person name="Tian Z."/>
            <person name="Chen C."/>
            <person name="Luo L."/>
            <person name="Zhao B."/>
            <person name="Wang Z."/>
            <person name="Yu L."/>
            <person name="Li Y."/>
            <person name="Sun Y."/>
            <person name="Li W."/>
            <person name="Chen Y."/>
            <person name="Li Y."/>
            <person name="Zhang Y."/>
            <person name="Ai D."/>
            <person name="Zhao J."/>
            <person name="Shang C."/>
            <person name="Ma Y."/>
            <person name="Wu B."/>
            <person name="Wang M."/>
            <person name="Gao L."/>
            <person name="Sun D."/>
            <person name="Zhang P."/>
            <person name="Guo F."/>
            <person name="Wang W."/>
            <person name="Li Y."/>
            <person name="Wang J."/>
            <person name="Varshney R.K."/>
            <person name="Wang J."/>
            <person name="Ling H.Q."/>
            <person name="Wan P."/>
        </authorList>
    </citation>
    <scope>NUCLEOTIDE SEQUENCE</scope>
    <source>
        <strain evidence="4">cv. Jingnong 6</strain>
    </source>
</reference>
<dbReference type="AlphaFoldDB" id="A0A0L9UXA6"/>
<dbReference type="Proteomes" id="UP000053144">
    <property type="component" value="Chromosome 7"/>
</dbReference>
<feature type="compositionally biased region" description="Polar residues" evidence="1">
    <location>
        <begin position="1"/>
        <end position="13"/>
    </location>
</feature>
<protein>
    <recommendedName>
        <fullName evidence="2">Putative plant transposon protein domain-containing protein</fullName>
    </recommendedName>
</protein>